<dbReference type="RefSeq" id="WP_128980696.1">
    <property type="nucleotide sequence ID" value="NZ_PDKJ01000005.1"/>
</dbReference>
<organism evidence="1 2">
    <name type="scientific">Halarcobacter ebronensis</name>
    <dbReference type="NCBI Taxonomy" id="1462615"/>
    <lineage>
        <taxon>Bacteria</taxon>
        <taxon>Pseudomonadati</taxon>
        <taxon>Campylobacterota</taxon>
        <taxon>Epsilonproteobacteria</taxon>
        <taxon>Campylobacterales</taxon>
        <taxon>Arcobacteraceae</taxon>
        <taxon>Halarcobacter</taxon>
    </lineage>
</organism>
<dbReference type="InterPro" id="IPR027417">
    <property type="entry name" value="P-loop_NTPase"/>
</dbReference>
<proteinExistence type="predicted"/>
<dbReference type="SUPFAM" id="SSF52540">
    <property type="entry name" value="P-loop containing nucleoside triphosphate hydrolases"/>
    <property type="match status" value="1"/>
</dbReference>
<accession>A0A4Q0YDV5</accession>
<dbReference type="Proteomes" id="UP000290172">
    <property type="component" value="Unassembled WGS sequence"/>
</dbReference>
<sequence>MILPNLWEPLSPKKEGLEALRKDYERGVTPYLPYFIVGQDDVKNSIGKDLSEIDGSYFHRKLIYSDYGNGKTNLLKYLELYFENNDKDIYYIYQRANVDLPDIFLNLLKLIEDNLISILSSSLKELEEDFINSQKESYTNISEYIQKICNNPTNSVTKELILMGTGRFYTKNYFNKYEIPPLEDFDRREVFIFFMNVLSVKEKHIIFALDELEKIYEKSKVRFRTFLTSYRELIDKSGEIKGHYLLTAIVSSAVNIDAILLENPAFYSRIKKDMIEVGFLTTTSEKKELVEKISELLELQITPEKITSISSMLKQTYGKGTLRSNRFLIADIFNVLNKERNEPVYKLLDDILEKNELDEEFEDMYIDLEEEGTFKKIENRFFDPLQHYLEYKGYEINTKRENNFFKKTNLFYPYKSNNAYYFIVNDNSKLEDEISKINSLLEDEKLVIAFTPESIDIAYEHFNDNENLTIVNYDPKKLLTLLIMFDELGFHEQIVDIIYNYTKGEL</sequence>
<protein>
    <submittedName>
        <fullName evidence="1">Uncharacterized protein</fullName>
    </submittedName>
</protein>
<dbReference type="EMBL" id="PDKJ01000005">
    <property type="protein sequence ID" value="RXJ68667.1"/>
    <property type="molecule type" value="Genomic_DNA"/>
</dbReference>
<evidence type="ECO:0000313" key="2">
    <source>
        <dbReference type="Proteomes" id="UP000290172"/>
    </source>
</evidence>
<name>A0A4Q0YDV5_9BACT</name>
<dbReference type="AlphaFoldDB" id="A0A4Q0YDV5"/>
<gene>
    <name evidence="1" type="ORF">CRV08_07550</name>
</gene>
<comment type="caution">
    <text evidence="1">The sequence shown here is derived from an EMBL/GenBank/DDBJ whole genome shotgun (WGS) entry which is preliminary data.</text>
</comment>
<reference evidence="1 2" key="1">
    <citation type="submission" date="2017-10" db="EMBL/GenBank/DDBJ databases">
        <title>Genomics of the genus Arcobacter.</title>
        <authorList>
            <person name="Perez-Cataluna A."/>
            <person name="Figueras M.J."/>
        </authorList>
    </citation>
    <scope>NUCLEOTIDE SEQUENCE [LARGE SCALE GENOMIC DNA]</scope>
    <source>
        <strain evidence="1 2">CECT 8993</strain>
    </source>
</reference>
<evidence type="ECO:0000313" key="1">
    <source>
        <dbReference type="EMBL" id="RXJ68667.1"/>
    </source>
</evidence>